<gene>
    <name evidence="2" type="ORF">BpHYR1_027032</name>
</gene>
<name>A0A3M7QG67_BRAPC</name>
<organism evidence="2 3">
    <name type="scientific">Brachionus plicatilis</name>
    <name type="common">Marine rotifer</name>
    <name type="synonym">Brachionus muelleri</name>
    <dbReference type="NCBI Taxonomy" id="10195"/>
    <lineage>
        <taxon>Eukaryota</taxon>
        <taxon>Metazoa</taxon>
        <taxon>Spiralia</taxon>
        <taxon>Gnathifera</taxon>
        <taxon>Rotifera</taxon>
        <taxon>Eurotatoria</taxon>
        <taxon>Monogononta</taxon>
        <taxon>Pseudotrocha</taxon>
        <taxon>Ploima</taxon>
        <taxon>Brachionidae</taxon>
        <taxon>Brachionus</taxon>
    </lineage>
</organism>
<keyword evidence="3" id="KW-1185">Reference proteome</keyword>
<evidence type="ECO:0000313" key="2">
    <source>
        <dbReference type="EMBL" id="RNA09938.1"/>
    </source>
</evidence>
<feature type="coiled-coil region" evidence="1">
    <location>
        <begin position="7"/>
        <end position="38"/>
    </location>
</feature>
<accession>A0A3M7QG67</accession>
<evidence type="ECO:0000313" key="3">
    <source>
        <dbReference type="Proteomes" id="UP000276133"/>
    </source>
</evidence>
<sequence>MQLKGIYDEGLRKLEDERKSINKLKETYETKLEDEEIKKIIEFHKQQADYTTLKEINKSDFDFRQNIEGRKAWDLLVCGCTIRGWRFPENKFPNNDRGGVKIYF</sequence>
<dbReference type="EMBL" id="REGN01006332">
    <property type="protein sequence ID" value="RNA09938.1"/>
    <property type="molecule type" value="Genomic_DNA"/>
</dbReference>
<comment type="caution">
    <text evidence="2">The sequence shown here is derived from an EMBL/GenBank/DDBJ whole genome shotgun (WGS) entry which is preliminary data.</text>
</comment>
<proteinExistence type="predicted"/>
<dbReference type="AlphaFoldDB" id="A0A3M7QG67"/>
<protein>
    <submittedName>
        <fullName evidence="2">Uncharacterized protein</fullName>
    </submittedName>
</protein>
<keyword evidence="1" id="KW-0175">Coiled coil</keyword>
<dbReference type="Proteomes" id="UP000276133">
    <property type="component" value="Unassembled WGS sequence"/>
</dbReference>
<reference evidence="2 3" key="1">
    <citation type="journal article" date="2018" name="Sci. Rep.">
        <title>Genomic signatures of local adaptation to the degree of environmental predictability in rotifers.</title>
        <authorList>
            <person name="Franch-Gras L."/>
            <person name="Hahn C."/>
            <person name="Garcia-Roger E.M."/>
            <person name="Carmona M.J."/>
            <person name="Serra M."/>
            <person name="Gomez A."/>
        </authorList>
    </citation>
    <scope>NUCLEOTIDE SEQUENCE [LARGE SCALE GENOMIC DNA]</scope>
    <source>
        <strain evidence="2">HYR1</strain>
    </source>
</reference>
<evidence type="ECO:0000256" key="1">
    <source>
        <dbReference type="SAM" id="Coils"/>
    </source>
</evidence>